<feature type="chain" id="PRO_5004338228" evidence="2">
    <location>
        <begin position="21"/>
        <end position="148"/>
    </location>
</feature>
<evidence type="ECO:0000256" key="2">
    <source>
        <dbReference type="SAM" id="SignalP"/>
    </source>
</evidence>
<sequence>MLWVSLTSTLTAGCWPRCSGICRVTPSGSWCTSGRLGVARAVDLSQLLQQACLGLIRSAWKAQPKEEIRTWYKTVSALREILCHLLIYFALIECLPCVSVLNWACSSKQSGMAPIHSHGGSKAHGDMEVSSGDSCHEGKQDSSQTSGI</sequence>
<feature type="region of interest" description="Disordered" evidence="1">
    <location>
        <begin position="116"/>
        <end position="148"/>
    </location>
</feature>
<organism evidence="3">
    <name type="scientific">Homo sapiens</name>
    <name type="common">Human</name>
    <dbReference type="NCBI Taxonomy" id="9606"/>
    <lineage>
        <taxon>Eukaryota</taxon>
        <taxon>Metazoa</taxon>
        <taxon>Chordata</taxon>
        <taxon>Craniata</taxon>
        <taxon>Vertebrata</taxon>
        <taxon>Euteleostomi</taxon>
        <taxon>Mammalia</taxon>
        <taxon>Eutheria</taxon>
        <taxon>Euarchontoglires</taxon>
        <taxon>Primates</taxon>
        <taxon>Haplorrhini</taxon>
        <taxon>Catarrhini</taxon>
        <taxon>Hominidae</taxon>
        <taxon>Homo</taxon>
    </lineage>
</organism>
<keyword evidence="2" id="KW-0732">Signal</keyword>
<reference evidence="3" key="1">
    <citation type="submission" date="1998-09" db="EMBL/GenBank/DDBJ databases">
        <title>Functional prediction of the coding sequences of 50 new genes deduced by analysis of cDNA clones from human fetal liver.</title>
        <authorList>
            <person name="Yu Y."/>
            <person name="Zhang C."/>
            <person name="Luo L."/>
            <person name="Ouyang S."/>
            <person name="Zhang S."/>
            <person name="Li W."/>
            <person name="Wu J."/>
            <person name="Zhou S."/>
            <person name="Liu M."/>
            <person name="He F."/>
        </authorList>
    </citation>
    <scope>NUCLEOTIDE SEQUENCE</scope>
    <source>
        <tissue evidence="3">Liver</tissue>
    </source>
</reference>
<evidence type="ECO:0000256" key="1">
    <source>
        <dbReference type="SAM" id="MobiDB-lite"/>
    </source>
</evidence>
<proteinExistence type="evidence at transcript level"/>
<protein>
    <submittedName>
        <fullName evidence="3">PRO0457</fullName>
    </submittedName>
</protein>
<dbReference type="AlphaFoldDB" id="Q9UI62"/>
<dbReference type="EMBL" id="AF090927">
    <property type="protein sequence ID" value="AAF24042.1"/>
    <property type="molecule type" value="mRNA"/>
</dbReference>
<accession>Q9UI62</accession>
<name>Q9UI62_HUMAN</name>
<evidence type="ECO:0000313" key="3">
    <source>
        <dbReference type="EMBL" id="AAF24042.1"/>
    </source>
</evidence>
<feature type="signal peptide" evidence="2">
    <location>
        <begin position="1"/>
        <end position="20"/>
    </location>
</feature>